<comment type="similarity">
    <text evidence="2">Belongs to the glycosyl hydrolase 20 family.</text>
</comment>
<organism evidence="6 7">
    <name type="scientific">Bemisia tabaci</name>
    <name type="common">Sweetpotato whitefly</name>
    <name type="synonym">Aleurodes tabaci</name>
    <dbReference type="NCBI Taxonomy" id="7038"/>
    <lineage>
        <taxon>Eukaryota</taxon>
        <taxon>Metazoa</taxon>
        <taxon>Ecdysozoa</taxon>
        <taxon>Arthropoda</taxon>
        <taxon>Hexapoda</taxon>
        <taxon>Insecta</taxon>
        <taxon>Pterygota</taxon>
        <taxon>Neoptera</taxon>
        <taxon>Paraneoptera</taxon>
        <taxon>Hemiptera</taxon>
        <taxon>Sternorrhyncha</taxon>
        <taxon>Aleyrodoidea</taxon>
        <taxon>Aleyrodidae</taxon>
        <taxon>Aleyrodinae</taxon>
        <taxon>Bemisia</taxon>
    </lineage>
</organism>
<dbReference type="EC" id="3.2.1.52" evidence="3"/>
<gene>
    <name evidence="6" type="ORF">BEMITA_LOCUS13303</name>
</gene>
<dbReference type="InterPro" id="IPR015883">
    <property type="entry name" value="Glyco_hydro_20_cat"/>
</dbReference>
<keyword evidence="4" id="KW-0378">Hydrolase</keyword>
<dbReference type="AlphaFoldDB" id="A0A9P0AMM2"/>
<dbReference type="GO" id="GO:0004563">
    <property type="term" value="F:beta-N-acetylhexosaminidase activity"/>
    <property type="evidence" value="ECO:0007669"/>
    <property type="project" value="UniProtKB-EC"/>
</dbReference>
<dbReference type="InterPro" id="IPR038901">
    <property type="entry name" value="HEXDC-like"/>
</dbReference>
<evidence type="ECO:0000256" key="4">
    <source>
        <dbReference type="ARBA" id="ARBA00022801"/>
    </source>
</evidence>
<name>A0A9P0AMM2_BEMTA</name>
<sequence length="569" mass="65894">MRSRTRFRHLVVVLSVGTCVWILAFASTLYQEESDPQLEDSGKWYAWKRLSQLMTSDETANLSPNSPQVAQGVHAETLRVVHLDLKGAPPTISYLKEWLKLVARAGATALLIEYEDMFPFEGILRNVSATNAYTKTEILDLLQICDSLDMEVIPLIQTFGHMEYVLKLADFMNLREVQQYPEVICPSKAHSRQVIEEMVRQVMAVHRTARWIHIGCDEVYHLKICPVCTATDDTPSQIFEKHVINTASFIEMNYPGVKTLIWDDMMRHWLPGYFAISKLRYWVEPVVWVYGTDVAGSLPDWNWFWYAKTFPRIWVAGSFKGATGELAVLPNLTFHLENQLSWIRFLKTGFLVRDTKIVGLILTGWSRYDHFAGLCEILPPSIPSLVLNLVLISNCHKNSASVHETAEYRNLIAKRAMKLLQCALPADAANQLDTVRFDECSFLGHETYFTMQEYLEVASQVHGMFEDFTSKNAWLTAVNVREGFMSPFRVWTRLRFDEWTSANKRTAFLEKLVRSQLVSYFDVFTIEEWFQQRIKPLYDKLDEMKHLADTALRQTHWPRRPLVKRPFQD</sequence>
<dbReference type="PANTHER" id="PTHR21040:SF8">
    <property type="entry name" value="BCDNA.GH04120"/>
    <property type="match status" value="1"/>
</dbReference>
<reference evidence="6" key="1">
    <citation type="submission" date="2021-12" db="EMBL/GenBank/DDBJ databases">
        <authorList>
            <person name="King R."/>
        </authorList>
    </citation>
    <scope>NUCLEOTIDE SEQUENCE</scope>
</reference>
<proteinExistence type="inferred from homology"/>
<dbReference type="Pfam" id="PF00728">
    <property type="entry name" value="Glyco_hydro_20"/>
    <property type="match status" value="1"/>
</dbReference>
<feature type="domain" description="Glycoside hydrolase family 20 catalytic" evidence="5">
    <location>
        <begin position="128"/>
        <end position="270"/>
    </location>
</feature>
<evidence type="ECO:0000256" key="1">
    <source>
        <dbReference type="ARBA" id="ARBA00001231"/>
    </source>
</evidence>
<dbReference type="SUPFAM" id="SSF51445">
    <property type="entry name" value="(Trans)glycosidases"/>
    <property type="match status" value="1"/>
</dbReference>
<evidence type="ECO:0000313" key="7">
    <source>
        <dbReference type="Proteomes" id="UP001152759"/>
    </source>
</evidence>
<evidence type="ECO:0000313" key="6">
    <source>
        <dbReference type="EMBL" id="CAH0395073.1"/>
    </source>
</evidence>
<dbReference type="InterPro" id="IPR017853">
    <property type="entry name" value="GH"/>
</dbReference>
<dbReference type="Proteomes" id="UP001152759">
    <property type="component" value="Chromosome 8"/>
</dbReference>
<dbReference type="PANTHER" id="PTHR21040">
    <property type="entry name" value="BCDNA.GH04120"/>
    <property type="match status" value="1"/>
</dbReference>
<evidence type="ECO:0000256" key="2">
    <source>
        <dbReference type="ARBA" id="ARBA00006285"/>
    </source>
</evidence>
<evidence type="ECO:0000256" key="3">
    <source>
        <dbReference type="ARBA" id="ARBA00012663"/>
    </source>
</evidence>
<protein>
    <recommendedName>
        <fullName evidence="3">beta-N-acetylhexosaminidase</fullName>
        <ecNumber evidence="3">3.2.1.52</ecNumber>
    </recommendedName>
</protein>
<keyword evidence="7" id="KW-1185">Reference proteome</keyword>
<dbReference type="GO" id="GO:0005975">
    <property type="term" value="P:carbohydrate metabolic process"/>
    <property type="evidence" value="ECO:0007669"/>
    <property type="project" value="InterPro"/>
</dbReference>
<comment type="catalytic activity">
    <reaction evidence="1">
        <text>Hydrolysis of terminal non-reducing N-acetyl-D-hexosamine residues in N-acetyl-beta-D-hexosaminides.</text>
        <dbReference type="EC" id="3.2.1.52"/>
    </reaction>
</comment>
<dbReference type="CDD" id="cd06565">
    <property type="entry name" value="GH20_GcnA-like"/>
    <property type="match status" value="1"/>
</dbReference>
<dbReference type="EMBL" id="OU963869">
    <property type="protein sequence ID" value="CAH0395073.1"/>
    <property type="molecule type" value="Genomic_DNA"/>
</dbReference>
<dbReference type="Gene3D" id="3.20.20.80">
    <property type="entry name" value="Glycosidases"/>
    <property type="match status" value="1"/>
</dbReference>
<evidence type="ECO:0000259" key="5">
    <source>
        <dbReference type="Pfam" id="PF00728"/>
    </source>
</evidence>
<accession>A0A9P0AMM2</accession>